<feature type="transmembrane region" description="Helical" evidence="2">
    <location>
        <begin position="28"/>
        <end position="48"/>
    </location>
</feature>
<keyword evidence="2" id="KW-0472">Membrane</keyword>
<feature type="region of interest" description="Disordered" evidence="1">
    <location>
        <begin position="1"/>
        <end position="23"/>
    </location>
</feature>
<feature type="compositionally biased region" description="Low complexity" evidence="1">
    <location>
        <begin position="66"/>
        <end position="96"/>
    </location>
</feature>
<name>A0AAU8DVF2_9ACTN</name>
<dbReference type="AlphaFoldDB" id="A0AAU8DVF2"/>
<evidence type="ECO:0000256" key="2">
    <source>
        <dbReference type="SAM" id="Phobius"/>
    </source>
</evidence>
<gene>
    <name evidence="3" type="ORF">ABLG96_10715</name>
</gene>
<protein>
    <submittedName>
        <fullName evidence="3">Uncharacterized protein</fullName>
    </submittedName>
</protein>
<dbReference type="EMBL" id="CP159218">
    <property type="protein sequence ID" value="XCG65702.1"/>
    <property type="molecule type" value="Genomic_DNA"/>
</dbReference>
<dbReference type="RefSeq" id="WP_353651307.1">
    <property type="nucleotide sequence ID" value="NZ_CP159218.1"/>
</dbReference>
<keyword evidence="2" id="KW-0812">Transmembrane</keyword>
<proteinExistence type="predicted"/>
<feature type="region of interest" description="Disordered" evidence="1">
    <location>
        <begin position="54"/>
        <end position="102"/>
    </location>
</feature>
<evidence type="ECO:0000256" key="1">
    <source>
        <dbReference type="SAM" id="MobiDB-lite"/>
    </source>
</evidence>
<organism evidence="3">
    <name type="scientific">Nakamurella sp. A5-74</name>
    <dbReference type="NCBI Taxonomy" id="3158264"/>
    <lineage>
        <taxon>Bacteria</taxon>
        <taxon>Bacillati</taxon>
        <taxon>Actinomycetota</taxon>
        <taxon>Actinomycetes</taxon>
        <taxon>Nakamurellales</taxon>
        <taxon>Nakamurellaceae</taxon>
        <taxon>Nakamurella</taxon>
    </lineage>
</organism>
<accession>A0AAU8DVF2</accession>
<keyword evidence="2" id="KW-1133">Transmembrane helix</keyword>
<feature type="compositionally biased region" description="Polar residues" evidence="1">
    <location>
        <begin position="54"/>
        <end position="65"/>
    </location>
</feature>
<evidence type="ECO:0000313" key="3">
    <source>
        <dbReference type="EMBL" id="XCG65702.1"/>
    </source>
</evidence>
<reference evidence="3" key="1">
    <citation type="submission" date="2024-05" db="EMBL/GenBank/DDBJ databases">
        <authorList>
            <person name="Cai S.Y."/>
            <person name="Jin L.M."/>
            <person name="Li H.R."/>
        </authorList>
    </citation>
    <scope>NUCLEOTIDE SEQUENCE</scope>
    <source>
        <strain evidence="3">A5-74</strain>
    </source>
</reference>
<sequence length="233" mass="24829">MTGPGRPQEYWSAQGPLPTPPRRRSGTVLAIVIGLVVVLAVGVTVYVVKSGTSSPAAQVKPTTASKTTRPRAATPKPSTTRPRATTPRTTARTVKPTPRENPADLLQRNSLYKIPALADAGCAAGAQASFDSVAGVRAFYSSVMPCLDAAWSQVRSSKLPFRAPRLIVHSGEPISSCGALAYSFYCPSEQTIYMYAPEMITPWQQFPQTRGAGTPSWLRCTRSPTSTATTSST</sequence>